<evidence type="ECO:0000313" key="1">
    <source>
        <dbReference type="EMBL" id="KAA0997450.1"/>
    </source>
</evidence>
<dbReference type="AlphaFoldDB" id="A0A5B0G5Z9"/>
<proteinExistence type="predicted"/>
<accession>A0A5B0G5Z9</accession>
<dbReference type="EMBL" id="VTUZ01000086">
    <property type="protein sequence ID" value="KAA0997450.1"/>
    <property type="molecule type" value="Genomic_DNA"/>
</dbReference>
<dbReference type="RefSeq" id="WP_149676724.1">
    <property type="nucleotide sequence ID" value="NZ_VTUZ01000086.1"/>
</dbReference>
<reference evidence="1 2" key="1">
    <citation type="submission" date="2019-08" db="EMBL/GenBank/DDBJ databases">
        <title>Paraburkholderia sp. DCY113.</title>
        <authorList>
            <person name="Kang J."/>
        </authorList>
    </citation>
    <scope>NUCLEOTIDE SEQUENCE [LARGE SCALE GENOMIC DNA]</scope>
    <source>
        <strain evidence="1 2">DCY113</strain>
    </source>
</reference>
<comment type="caution">
    <text evidence="1">The sequence shown here is derived from an EMBL/GenBank/DDBJ whole genome shotgun (WGS) entry which is preliminary data.</text>
</comment>
<evidence type="ECO:0000313" key="2">
    <source>
        <dbReference type="Proteomes" id="UP000325273"/>
    </source>
</evidence>
<sequence length="92" mass="10002">MTEDSLCPLCGVLAKRDTLKSLDGYLYMCGECGGSFEIGHGAQRRAERGEMYPSVVADVRRLIAEGKIPRIELEAVQAAFTVLPDVTKGPSR</sequence>
<name>A0A5B0G5Z9_9BURK</name>
<keyword evidence="2" id="KW-1185">Reference proteome</keyword>
<dbReference type="Proteomes" id="UP000325273">
    <property type="component" value="Unassembled WGS sequence"/>
</dbReference>
<gene>
    <name evidence="1" type="ORF">FVF58_49205</name>
</gene>
<organism evidence="1 2">
    <name type="scientific">Paraburkholderia panacisoli</name>
    <dbReference type="NCBI Taxonomy" id="2603818"/>
    <lineage>
        <taxon>Bacteria</taxon>
        <taxon>Pseudomonadati</taxon>
        <taxon>Pseudomonadota</taxon>
        <taxon>Betaproteobacteria</taxon>
        <taxon>Burkholderiales</taxon>
        <taxon>Burkholderiaceae</taxon>
        <taxon>Paraburkholderia</taxon>
    </lineage>
</organism>
<protein>
    <submittedName>
        <fullName evidence="1">Uncharacterized protein</fullName>
    </submittedName>
</protein>